<evidence type="ECO:0000313" key="2">
    <source>
        <dbReference type="EMBL" id="ORX68476.1"/>
    </source>
</evidence>
<dbReference type="EMBL" id="MCFD01000009">
    <property type="protein sequence ID" value="ORX68476.1"/>
    <property type="molecule type" value="Genomic_DNA"/>
</dbReference>
<name>A0A1Y1W5H1_9FUNG</name>
<organism evidence="2 3">
    <name type="scientific">Linderina pennispora</name>
    <dbReference type="NCBI Taxonomy" id="61395"/>
    <lineage>
        <taxon>Eukaryota</taxon>
        <taxon>Fungi</taxon>
        <taxon>Fungi incertae sedis</taxon>
        <taxon>Zoopagomycota</taxon>
        <taxon>Kickxellomycotina</taxon>
        <taxon>Kickxellomycetes</taxon>
        <taxon>Kickxellales</taxon>
        <taxon>Kickxellaceae</taxon>
        <taxon>Linderina</taxon>
    </lineage>
</organism>
<protein>
    <submittedName>
        <fullName evidence="2">Uncharacterized protein</fullName>
    </submittedName>
</protein>
<dbReference type="OrthoDB" id="5593273at2759"/>
<proteinExistence type="predicted"/>
<dbReference type="AlphaFoldDB" id="A0A1Y1W5H1"/>
<dbReference type="GeneID" id="63804523"/>
<evidence type="ECO:0000256" key="1">
    <source>
        <dbReference type="SAM" id="MobiDB-lite"/>
    </source>
</evidence>
<dbReference type="Proteomes" id="UP000193922">
    <property type="component" value="Unassembled WGS sequence"/>
</dbReference>
<accession>A0A1Y1W5H1</accession>
<dbReference type="RefSeq" id="XP_040742258.1">
    <property type="nucleotide sequence ID" value="XM_040887875.1"/>
</dbReference>
<comment type="caution">
    <text evidence="2">The sequence shown here is derived from an EMBL/GenBank/DDBJ whole genome shotgun (WGS) entry which is preliminary data.</text>
</comment>
<keyword evidence="3" id="KW-1185">Reference proteome</keyword>
<reference evidence="2 3" key="1">
    <citation type="submission" date="2016-07" db="EMBL/GenBank/DDBJ databases">
        <title>Pervasive Adenine N6-methylation of Active Genes in Fungi.</title>
        <authorList>
            <consortium name="DOE Joint Genome Institute"/>
            <person name="Mondo S.J."/>
            <person name="Dannebaum R.O."/>
            <person name="Kuo R.C."/>
            <person name="Labutti K."/>
            <person name="Haridas S."/>
            <person name="Kuo A."/>
            <person name="Salamov A."/>
            <person name="Ahrendt S.R."/>
            <person name="Lipzen A."/>
            <person name="Sullivan W."/>
            <person name="Andreopoulos W.B."/>
            <person name="Clum A."/>
            <person name="Lindquist E."/>
            <person name="Daum C."/>
            <person name="Ramamoorthy G.K."/>
            <person name="Gryganskyi A."/>
            <person name="Culley D."/>
            <person name="Magnuson J.K."/>
            <person name="James T.Y."/>
            <person name="O'Malley M.A."/>
            <person name="Stajich J.E."/>
            <person name="Spatafora J.W."/>
            <person name="Visel A."/>
            <person name="Grigoriev I.V."/>
        </authorList>
    </citation>
    <scope>NUCLEOTIDE SEQUENCE [LARGE SCALE GENOMIC DNA]</scope>
    <source>
        <strain evidence="2 3">ATCC 12442</strain>
    </source>
</reference>
<evidence type="ECO:0000313" key="3">
    <source>
        <dbReference type="Proteomes" id="UP000193922"/>
    </source>
</evidence>
<sequence length="275" mass="30715">MSASGSTPSQSPPADILPTYEETLAARKHYHLKYPQVLSRSVQAVDTDTQQVICTKKVKGLTPAVQQFLDATGKLLWTCHRNMQGFELVFSRTIEMPPPPPPPESLAPMYEELAEPVDGPAYYDDDIGTTSQLDSKPLEYISTESSPPPPPPAYEESENTQKITLTSLYPLPFMYSFTYPGDLQLKWARNSEAKNPAVVSREQPWTAFTCVDKATGRLLAEVVRYSKKDSELGTLVVHGEMDREMEVFLVVSAIPVVEEYPVRHLRYSSMSTIPV</sequence>
<feature type="region of interest" description="Disordered" evidence="1">
    <location>
        <begin position="139"/>
        <end position="159"/>
    </location>
</feature>
<gene>
    <name evidence="2" type="ORF">DL89DRAFT_268315</name>
</gene>